<evidence type="ECO:0008006" key="3">
    <source>
        <dbReference type="Google" id="ProtNLM"/>
    </source>
</evidence>
<protein>
    <recommendedName>
        <fullName evidence="3">Mobile element protein</fullName>
    </recommendedName>
</protein>
<evidence type="ECO:0000313" key="1">
    <source>
        <dbReference type="EMBL" id="GAL92876.1"/>
    </source>
</evidence>
<reference evidence="2" key="1">
    <citation type="journal article" date="2015" name="Genome">
        <title>Whole Genome Sequence of the Non-Microcystin-Producing Microcystis aeruginosa Strain NIES-44.</title>
        <authorList>
            <person name="Okano K."/>
            <person name="Miyata N."/>
            <person name="Ozaki Y."/>
        </authorList>
    </citation>
    <scope>NUCLEOTIDE SEQUENCE [LARGE SCALE GENOMIC DNA]</scope>
    <source>
        <strain evidence="2">NIES-44</strain>
    </source>
</reference>
<sequence>MVSMPEDTALTPSQIEDLRFAAKKMTGASRRAFQGRICQKYFEGNARKTEKILGWGLPSSPMGIRRTKKRNNMCWATVNS</sequence>
<proteinExistence type="predicted"/>
<dbReference type="EMBL" id="BBPA01000030">
    <property type="protein sequence ID" value="GAL92876.1"/>
    <property type="molecule type" value="Genomic_DNA"/>
</dbReference>
<organism evidence="1 2">
    <name type="scientific">Microcystis aeruginosa NIES-44</name>
    <dbReference type="NCBI Taxonomy" id="449439"/>
    <lineage>
        <taxon>Bacteria</taxon>
        <taxon>Bacillati</taxon>
        <taxon>Cyanobacteriota</taxon>
        <taxon>Cyanophyceae</taxon>
        <taxon>Oscillatoriophycideae</taxon>
        <taxon>Chroococcales</taxon>
        <taxon>Microcystaceae</taxon>
        <taxon>Microcystis</taxon>
    </lineage>
</organism>
<comment type="caution">
    <text evidence="1">The sequence shown here is derived from an EMBL/GenBank/DDBJ whole genome shotgun (WGS) entry which is preliminary data.</text>
</comment>
<gene>
    <name evidence="1" type="ORF">N44_01563</name>
</gene>
<dbReference type="AlphaFoldDB" id="A0A0A1VUD2"/>
<dbReference type="Proteomes" id="UP000030321">
    <property type="component" value="Unassembled WGS sequence"/>
</dbReference>
<evidence type="ECO:0000313" key="2">
    <source>
        <dbReference type="Proteomes" id="UP000030321"/>
    </source>
</evidence>
<name>A0A0A1VUD2_MICAE</name>
<accession>A0A0A1VUD2</accession>